<evidence type="ECO:0000313" key="2">
    <source>
        <dbReference type="EMBL" id="XBV84651.1"/>
    </source>
</evidence>
<name>A0AAU7U849_9DEIO</name>
<protein>
    <submittedName>
        <fullName evidence="2">Uncharacterized protein</fullName>
    </submittedName>
</protein>
<organism evidence="2">
    <name type="scientific">Deinococcus sonorensis KR-87</name>
    <dbReference type="NCBI Taxonomy" id="694439"/>
    <lineage>
        <taxon>Bacteria</taxon>
        <taxon>Thermotogati</taxon>
        <taxon>Deinococcota</taxon>
        <taxon>Deinococci</taxon>
        <taxon>Deinococcales</taxon>
        <taxon>Deinococcaceae</taxon>
        <taxon>Deinococcus</taxon>
    </lineage>
</organism>
<feature type="chain" id="PRO_5043829201" evidence="1">
    <location>
        <begin position="20"/>
        <end position="122"/>
    </location>
</feature>
<dbReference type="RefSeq" id="WP_350242688.1">
    <property type="nucleotide sequence ID" value="NZ_CP158299.1"/>
</dbReference>
<feature type="signal peptide" evidence="1">
    <location>
        <begin position="1"/>
        <end position="19"/>
    </location>
</feature>
<accession>A0AAU7U849</accession>
<evidence type="ECO:0000256" key="1">
    <source>
        <dbReference type="SAM" id="SignalP"/>
    </source>
</evidence>
<gene>
    <name evidence="2" type="ORF">ABOD76_14510</name>
</gene>
<dbReference type="KEGG" id="dsc:ABOD76_14510"/>
<sequence>MNNTGKAVVGLLMVGVAQAGSMSMDTLLVSGAPSPCLAVKVMISQGGKSLSELYLTPDGKSKIQKGAEVHFKKGTSYRLQATCVSASTFSQNSGLNFTADGRTIQVQFSDNGFAIKRGGVAY</sequence>
<dbReference type="AlphaFoldDB" id="A0AAU7U849"/>
<proteinExistence type="predicted"/>
<dbReference type="EMBL" id="CP158299">
    <property type="protein sequence ID" value="XBV84651.1"/>
    <property type="molecule type" value="Genomic_DNA"/>
</dbReference>
<reference evidence="2" key="1">
    <citation type="submission" date="2024-06" db="EMBL/GenBank/DDBJ databases">
        <title>Draft Genome Sequence of Deinococcus sonorensis Type Strain KR-87, a Biofilm Producing Representative of the Genus Deinococcus.</title>
        <authorList>
            <person name="Boren L.S."/>
            <person name="Grosso R.A."/>
            <person name="Hugenberg-Cox A.N."/>
            <person name="Hill J.T.E."/>
            <person name="Albert C.M."/>
            <person name="Tuohy J.M."/>
        </authorList>
    </citation>
    <scope>NUCLEOTIDE SEQUENCE</scope>
    <source>
        <strain evidence="2">KR-87</strain>
    </source>
</reference>
<keyword evidence="1" id="KW-0732">Signal</keyword>